<dbReference type="Gene3D" id="3.30.450.40">
    <property type="match status" value="1"/>
</dbReference>
<protein>
    <submittedName>
        <fullName evidence="6">IclR family transcriptional regulator</fullName>
    </submittedName>
</protein>
<dbReference type="GO" id="GO:0045892">
    <property type="term" value="P:negative regulation of DNA-templated transcription"/>
    <property type="evidence" value="ECO:0007669"/>
    <property type="project" value="TreeGrafter"/>
</dbReference>
<dbReference type="InterPro" id="IPR029016">
    <property type="entry name" value="GAF-like_dom_sf"/>
</dbReference>
<feature type="domain" description="IclR-ED" evidence="5">
    <location>
        <begin position="76"/>
        <end position="277"/>
    </location>
</feature>
<accession>A0A1B2HQU9</accession>
<dbReference type="InterPro" id="IPR050707">
    <property type="entry name" value="HTH_MetabolicPath_Reg"/>
</dbReference>
<dbReference type="EMBL" id="CP016793">
    <property type="protein sequence ID" value="ANZ40062.1"/>
    <property type="molecule type" value="Genomic_DNA"/>
</dbReference>
<dbReference type="AlphaFoldDB" id="A0A1B2HQU9"/>
<dbReference type="GO" id="GO:0003677">
    <property type="term" value="F:DNA binding"/>
    <property type="evidence" value="ECO:0007669"/>
    <property type="project" value="UniProtKB-KW"/>
</dbReference>
<proteinExistence type="predicted"/>
<name>A0A1B2HQU9_9PSEU</name>
<keyword evidence="7" id="KW-1185">Reference proteome</keyword>
<dbReference type="SUPFAM" id="SSF46785">
    <property type="entry name" value="Winged helix' DNA-binding domain"/>
    <property type="match status" value="1"/>
</dbReference>
<dbReference type="InterPro" id="IPR005471">
    <property type="entry name" value="Tscrpt_reg_IclR_N"/>
</dbReference>
<dbReference type="SUPFAM" id="SSF55781">
    <property type="entry name" value="GAF domain-like"/>
    <property type="match status" value="1"/>
</dbReference>
<sequence>MPGSSRRNSAGLARDIEVLEVLGRPEAVQAGGLGVVRIAALVGRDKTVVSRTLATLADSGLVDRDPESLSYRLGSRLYALAARTSEGALAWNARGHLKHLAQVTRETAHLCVLRGGNVLTLMSELSPNRFHTTGWEGVTTAAWRTPSGRALISDWDAESLSVWYAEHGHDEAVLEAGERADSTFAVLERPSPRPNAISDLDSLVAELKRVRERGYATSDEELERGVVAASAPVYDFTSRIVAALNVSAPKERIGAQLDKLGRIVSGAARDLSAALGYSAQ</sequence>
<dbReference type="Pfam" id="PF01614">
    <property type="entry name" value="IclR_C"/>
    <property type="match status" value="1"/>
</dbReference>
<keyword evidence="2" id="KW-0238">DNA-binding</keyword>
<dbReference type="GO" id="GO:0003700">
    <property type="term" value="F:DNA-binding transcription factor activity"/>
    <property type="evidence" value="ECO:0007669"/>
    <property type="project" value="TreeGrafter"/>
</dbReference>
<evidence type="ECO:0000256" key="2">
    <source>
        <dbReference type="ARBA" id="ARBA00023125"/>
    </source>
</evidence>
<dbReference type="InterPro" id="IPR014757">
    <property type="entry name" value="Tscrpt_reg_IclR_C"/>
</dbReference>
<dbReference type="KEGG" id="led:BBK82_32515"/>
<keyword evidence="1" id="KW-0805">Transcription regulation</keyword>
<dbReference type="SMART" id="SM00346">
    <property type="entry name" value="HTH_ICLR"/>
    <property type="match status" value="1"/>
</dbReference>
<dbReference type="STRING" id="1586287.BBK82_32515"/>
<evidence type="ECO:0000256" key="1">
    <source>
        <dbReference type="ARBA" id="ARBA00023015"/>
    </source>
</evidence>
<evidence type="ECO:0000313" key="7">
    <source>
        <dbReference type="Proteomes" id="UP000093053"/>
    </source>
</evidence>
<dbReference type="InterPro" id="IPR036390">
    <property type="entry name" value="WH_DNA-bd_sf"/>
</dbReference>
<dbReference type="OrthoDB" id="4924204at2"/>
<reference evidence="6 7" key="1">
    <citation type="submission" date="2016-07" db="EMBL/GenBank/DDBJ databases">
        <title>Complete genome sequence of the Lentzea guizhouensis DHS C013.</title>
        <authorList>
            <person name="Cao C."/>
        </authorList>
    </citation>
    <scope>NUCLEOTIDE SEQUENCE [LARGE SCALE GENOMIC DNA]</scope>
    <source>
        <strain evidence="6 7">DHS C013</strain>
    </source>
</reference>
<feature type="domain" description="HTH iclR-type" evidence="4">
    <location>
        <begin position="9"/>
        <end position="75"/>
    </location>
</feature>
<evidence type="ECO:0000259" key="4">
    <source>
        <dbReference type="PROSITE" id="PS51077"/>
    </source>
</evidence>
<evidence type="ECO:0000259" key="5">
    <source>
        <dbReference type="PROSITE" id="PS51078"/>
    </source>
</evidence>
<gene>
    <name evidence="6" type="ORF">BBK82_32515</name>
</gene>
<dbReference type="RefSeq" id="WP_065918403.1">
    <property type="nucleotide sequence ID" value="NZ_CP016793.1"/>
</dbReference>
<dbReference type="Gene3D" id="1.10.10.10">
    <property type="entry name" value="Winged helix-like DNA-binding domain superfamily/Winged helix DNA-binding domain"/>
    <property type="match status" value="1"/>
</dbReference>
<evidence type="ECO:0000313" key="6">
    <source>
        <dbReference type="EMBL" id="ANZ40062.1"/>
    </source>
</evidence>
<evidence type="ECO:0000256" key="3">
    <source>
        <dbReference type="ARBA" id="ARBA00023163"/>
    </source>
</evidence>
<dbReference type="Pfam" id="PF09339">
    <property type="entry name" value="HTH_IclR"/>
    <property type="match status" value="1"/>
</dbReference>
<dbReference type="PROSITE" id="PS51077">
    <property type="entry name" value="HTH_ICLR"/>
    <property type="match status" value="1"/>
</dbReference>
<dbReference type="InterPro" id="IPR036388">
    <property type="entry name" value="WH-like_DNA-bd_sf"/>
</dbReference>
<organism evidence="6 7">
    <name type="scientific">Lentzea guizhouensis</name>
    <dbReference type="NCBI Taxonomy" id="1586287"/>
    <lineage>
        <taxon>Bacteria</taxon>
        <taxon>Bacillati</taxon>
        <taxon>Actinomycetota</taxon>
        <taxon>Actinomycetes</taxon>
        <taxon>Pseudonocardiales</taxon>
        <taxon>Pseudonocardiaceae</taxon>
        <taxon>Lentzea</taxon>
    </lineage>
</organism>
<dbReference type="PANTHER" id="PTHR30136:SF24">
    <property type="entry name" value="HTH-TYPE TRANSCRIPTIONAL REPRESSOR ALLR"/>
    <property type="match status" value="1"/>
</dbReference>
<dbReference type="PROSITE" id="PS51078">
    <property type="entry name" value="ICLR_ED"/>
    <property type="match status" value="1"/>
</dbReference>
<dbReference type="Proteomes" id="UP000093053">
    <property type="component" value="Chromosome"/>
</dbReference>
<keyword evidence="3" id="KW-0804">Transcription</keyword>
<dbReference type="PANTHER" id="PTHR30136">
    <property type="entry name" value="HELIX-TURN-HELIX TRANSCRIPTIONAL REGULATOR, ICLR FAMILY"/>
    <property type="match status" value="1"/>
</dbReference>